<feature type="active site" description="Proton donor" evidence="9 11">
    <location>
        <position position="114"/>
    </location>
</feature>
<dbReference type="Pfam" id="PF01207">
    <property type="entry name" value="Dus"/>
    <property type="match status" value="1"/>
</dbReference>
<organism evidence="14 15">
    <name type="scientific">Snodgrassella alvi</name>
    <dbReference type="NCBI Taxonomy" id="1196083"/>
    <lineage>
        <taxon>Bacteria</taxon>
        <taxon>Pseudomonadati</taxon>
        <taxon>Pseudomonadota</taxon>
        <taxon>Betaproteobacteria</taxon>
        <taxon>Neisseriales</taxon>
        <taxon>Neisseriaceae</taxon>
        <taxon>Snodgrassella</taxon>
    </lineage>
</organism>
<dbReference type="GO" id="GO:0010181">
    <property type="term" value="F:FMN binding"/>
    <property type="evidence" value="ECO:0007669"/>
    <property type="project" value="UniProtKB-UniRule"/>
</dbReference>
<evidence type="ECO:0000256" key="6">
    <source>
        <dbReference type="ARBA" id="ARBA00022857"/>
    </source>
</evidence>
<feature type="site" description="Interacts with tRNA; defines subfamily-specific binding signature" evidence="9">
    <location>
        <position position="51"/>
    </location>
</feature>
<evidence type="ECO:0000256" key="5">
    <source>
        <dbReference type="ARBA" id="ARBA00022694"/>
    </source>
</evidence>
<evidence type="ECO:0000256" key="7">
    <source>
        <dbReference type="ARBA" id="ARBA00022884"/>
    </source>
</evidence>
<comment type="function">
    <text evidence="9">Catalyzes the synthesis of 5,6-dihydrouridine (D), a modified base found in the D-loop of most tRNAs, via the reduction of the C5-C6 double bond in target uridines. Specifically modifies U16 in tRNAs.</text>
</comment>
<evidence type="ECO:0000256" key="11">
    <source>
        <dbReference type="PIRSR" id="PIRSR006621-1"/>
    </source>
</evidence>
<gene>
    <name evidence="9" type="primary">dusC</name>
    <name evidence="14" type="ORF">BHC54_09805</name>
</gene>
<evidence type="ECO:0000313" key="15">
    <source>
        <dbReference type="Proteomes" id="UP000230202"/>
    </source>
</evidence>
<feature type="binding site" evidence="9 12">
    <location>
        <begin position="239"/>
        <end position="240"/>
    </location>
    <ligand>
        <name>FMN</name>
        <dbReference type="ChEBI" id="CHEBI:58210"/>
    </ligand>
</feature>
<evidence type="ECO:0000259" key="13">
    <source>
        <dbReference type="Pfam" id="PF01207"/>
    </source>
</evidence>
<keyword evidence="6 9" id="KW-0521">NADP</keyword>
<feature type="binding site" evidence="9">
    <location>
        <begin position="215"/>
        <end position="217"/>
    </location>
    <ligand>
        <name>FMN</name>
        <dbReference type="ChEBI" id="CHEBI:58210"/>
    </ligand>
</feature>
<dbReference type="InterPro" id="IPR035587">
    <property type="entry name" value="DUS-like_FMN-bd"/>
</dbReference>
<keyword evidence="2 9" id="KW-0820">tRNA-binding</keyword>
<evidence type="ECO:0000256" key="2">
    <source>
        <dbReference type="ARBA" id="ARBA00022555"/>
    </source>
</evidence>
<dbReference type="Gene3D" id="1.20.225.30">
    <property type="entry name" value="Dihydrouridine synthase, C-terminal recognition domain"/>
    <property type="match status" value="1"/>
</dbReference>
<sequence>MVIRVSSPDIQTKISFPRILLAPMQGLIDAPMRDLLTRIGGFDICVTEFIRITHTVHGKSMWLKYMPELAQNNQTQAGTAVAVQLLGSHAENMALNALKVVKLGANHIDLNFGCPAPTVNQHQGGAVLLQYPEKIEQIVATVRQSLPAEIKLSAKMRLGYEHKNLALECAYAIEQGGAGEVTVHARTKTEGYRPPAHWEWTGRIREALSIPVIANGDVFTLADYHQIREISGCTDVMLGRGAVQCPDLARQIAATNRGINLPALTWTEILPWIEDFFNGCCQLSNSHVNYPVARLKQWLGMLRLHYAEAGELFIQLRKITTIADIQKELSLLTSENGISV</sequence>
<feature type="site" description="Interacts with tRNA; defines subfamily-specific binding signature" evidence="9">
    <location>
        <position position="294"/>
    </location>
</feature>
<dbReference type="InterPro" id="IPR013785">
    <property type="entry name" value="Aldolase_TIM"/>
</dbReference>
<feature type="binding site" evidence="9 12">
    <location>
        <position position="84"/>
    </location>
    <ligand>
        <name>FMN</name>
        <dbReference type="ChEBI" id="CHEBI:58210"/>
    </ligand>
</feature>
<proteinExistence type="inferred from homology"/>
<dbReference type="CDD" id="cd02801">
    <property type="entry name" value="DUS_like_FMN"/>
    <property type="match status" value="1"/>
</dbReference>
<keyword evidence="5 9" id="KW-0819">tRNA processing</keyword>
<keyword evidence="3 9" id="KW-0285">Flavoprotein</keyword>
<keyword evidence="8 9" id="KW-0560">Oxidoreductase</keyword>
<feature type="site" description="Interacts with tRNA; defines subfamily-specific binding signature" evidence="9">
    <location>
        <position position="296"/>
    </location>
</feature>
<dbReference type="PANTHER" id="PTHR11082">
    <property type="entry name" value="TRNA-DIHYDROURIDINE SYNTHASE"/>
    <property type="match status" value="1"/>
</dbReference>
<dbReference type="EC" id="1.3.1.-" evidence="9"/>
<dbReference type="AlphaFoldDB" id="A0A2N9X6H8"/>
<dbReference type="SUPFAM" id="SSF51395">
    <property type="entry name" value="FMN-linked oxidoreductases"/>
    <property type="match status" value="1"/>
</dbReference>
<dbReference type="InterPro" id="IPR018517">
    <property type="entry name" value="tRNA_hU_synthase_CS"/>
</dbReference>
<keyword evidence="4 9" id="KW-0288">FMN</keyword>
<comment type="similarity">
    <text evidence="10">Belongs to the dus family.</text>
</comment>
<feature type="binding site" evidence="9 12">
    <location>
        <position position="155"/>
    </location>
    <ligand>
        <name>FMN</name>
        <dbReference type="ChEBI" id="CHEBI:58210"/>
    </ligand>
</feature>
<dbReference type="PROSITE" id="PS01136">
    <property type="entry name" value="UPF0034"/>
    <property type="match status" value="1"/>
</dbReference>
<evidence type="ECO:0000256" key="4">
    <source>
        <dbReference type="ARBA" id="ARBA00022643"/>
    </source>
</evidence>
<feature type="site" description="Interacts with tRNA" evidence="9">
    <location>
        <position position="192"/>
    </location>
</feature>
<dbReference type="GO" id="GO:0050660">
    <property type="term" value="F:flavin adenine dinucleotide binding"/>
    <property type="evidence" value="ECO:0007669"/>
    <property type="project" value="InterPro"/>
</dbReference>
<reference evidence="14" key="1">
    <citation type="journal article" date="2017" name="MBio">
        <title>Type VI secretion-mediated competition in the bee gut microbiome.</title>
        <authorList>
            <person name="Steele M.I."/>
            <person name="Kwong W.K."/>
            <person name="Powell J.E."/>
            <person name="Whiteley M."/>
            <person name="Moran N.A."/>
        </authorList>
    </citation>
    <scope>NUCLEOTIDE SEQUENCE [LARGE SCALE GENOMIC DNA]</scope>
    <source>
        <strain evidence="14">WkB273</strain>
    </source>
</reference>
<name>A0A2N9X6H8_9NEIS</name>
<evidence type="ECO:0000256" key="10">
    <source>
        <dbReference type="PIRNR" id="PIRNR006621"/>
    </source>
</evidence>
<evidence type="ECO:0000256" key="3">
    <source>
        <dbReference type="ARBA" id="ARBA00022630"/>
    </source>
</evidence>
<comment type="caution">
    <text evidence="14">The sequence shown here is derived from an EMBL/GenBank/DDBJ whole genome shotgun (WGS) entry which is preliminary data.</text>
</comment>
<comment type="caution">
    <text evidence="9">Lacks conserved residue(s) required for the propagation of feature annotation.</text>
</comment>
<evidence type="ECO:0000256" key="1">
    <source>
        <dbReference type="ARBA" id="ARBA00001917"/>
    </source>
</evidence>
<dbReference type="EMBL" id="MEIL01000029">
    <property type="protein sequence ID" value="PIT38781.1"/>
    <property type="molecule type" value="Genomic_DNA"/>
</dbReference>
<comment type="cofactor">
    <cofactor evidence="1 9 10 12">
        <name>FMN</name>
        <dbReference type="ChEBI" id="CHEBI:58210"/>
    </cofactor>
</comment>
<dbReference type="GO" id="GO:0102262">
    <property type="term" value="F:tRNA-dihydrouridine16 synthase activity"/>
    <property type="evidence" value="ECO:0007669"/>
    <property type="project" value="RHEA"/>
</dbReference>
<dbReference type="PANTHER" id="PTHR11082:SF26">
    <property type="entry name" value="TRNA-DIHYDROURIDINE(16) SYNTHASE"/>
    <property type="match status" value="1"/>
</dbReference>
<dbReference type="InterPro" id="IPR001269">
    <property type="entry name" value="DUS_fam"/>
</dbReference>
<evidence type="ECO:0000256" key="8">
    <source>
        <dbReference type="ARBA" id="ARBA00023002"/>
    </source>
</evidence>
<keyword evidence="7 9" id="KW-0694">RNA-binding</keyword>
<feature type="site" description="Interacts with tRNA" evidence="9">
    <location>
        <position position="111"/>
    </location>
</feature>
<dbReference type="PIRSF" id="PIRSF006621">
    <property type="entry name" value="Dus"/>
    <property type="match status" value="1"/>
</dbReference>
<dbReference type="GO" id="GO:0000049">
    <property type="term" value="F:tRNA binding"/>
    <property type="evidence" value="ECO:0007669"/>
    <property type="project" value="UniProtKB-UniRule"/>
</dbReference>
<dbReference type="HAMAP" id="MF_02043">
    <property type="entry name" value="DusC_subfam"/>
    <property type="match status" value="1"/>
</dbReference>
<accession>A0A2N9X6H8</accession>
<protein>
    <recommendedName>
        <fullName evidence="9">tRNA-dihydrouridine(16) synthase</fullName>
        <ecNumber evidence="9">1.3.1.-</ecNumber>
    </recommendedName>
    <alternativeName>
        <fullName evidence="9">U16-specific dihydrouridine synthase</fullName>
        <shortName evidence="9">U16-specific Dus</shortName>
    </alternativeName>
    <alternativeName>
        <fullName evidence="9">tRNA-dihydrouridine synthase C</fullName>
    </alternativeName>
</protein>
<comment type="catalytic activity">
    <reaction evidence="9">
        <text>5,6-dihydrouridine(16) in tRNA + NADP(+) = uridine(16) in tRNA + NADPH + H(+)</text>
        <dbReference type="Rhea" id="RHEA:53376"/>
        <dbReference type="Rhea" id="RHEA-COMP:13543"/>
        <dbReference type="Rhea" id="RHEA-COMP:13544"/>
        <dbReference type="ChEBI" id="CHEBI:15378"/>
        <dbReference type="ChEBI" id="CHEBI:57783"/>
        <dbReference type="ChEBI" id="CHEBI:58349"/>
        <dbReference type="ChEBI" id="CHEBI:65315"/>
        <dbReference type="ChEBI" id="CHEBI:74443"/>
    </reaction>
</comment>
<dbReference type="InterPro" id="IPR032886">
    <property type="entry name" value="DusC"/>
</dbReference>
<dbReference type="RefSeq" id="WP_100152646.1">
    <property type="nucleotide sequence ID" value="NZ_MEIL01000029.1"/>
</dbReference>
<dbReference type="Proteomes" id="UP000230202">
    <property type="component" value="Unassembled WGS sequence"/>
</dbReference>
<comment type="catalytic activity">
    <reaction evidence="9">
        <text>5,6-dihydrouridine(16) in tRNA + NAD(+) = uridine(16) in tRNA + NADH + H(+)</text>
        <dbReference type="Rhea" id="RHEA:53380"/>
        <dbReference type="Rhea" id="RHEA-COMP:13543"/>
        <dbReference type="Rhea" id="RHEA-COMP:13544"/>
        <dbReference type="ChEBI" id="CHEBI:15378"/>
        <dbReference type="ChEBI" id="CHEBI:57540"/>
        <dbReference type="ChEBI" id="CHEBI:57945"/>
        <dbReference type="ChEBI" id="CHEBI:65315"/>
        <dbReference type="ChEBI" id="CHEBI:74443"/>
    </reaction>
</comment>
<evidence type="ECO:0000256" key="9">
    <source>
        <dbReference type="HAMAP-Rule" id="MF_02043"/>
    </source>
</evidence>
<keyword evidence="15" id="KW-1185">Reference proteome</keyword>
<evidence type="ECO:0000313" key="14">
    <source>
        <dbReference type="EMBL" id="PIT38781.1"/>
    </source>
</evidence>
<dbReference type="Gene3D" id="3.20.20.70">
    <property type="entry name" value="Aldolase class I"/>
    <property type="match status" value="1"/>
</dbReference>
<comment type="similarity">
    <text evidence="9">Belongs to the Dus family. DusC subfamily.</text>
</comment>
<evidence type="ECO:0000256" key="12">
    <source>
        <dbReference type="PIRSR" id="PIRSR006621-2"/>
    </source>
</evidence>
<feature type="site" description="Interacts with tRNA; defines subfamily-specific binding signature" evidence="9">
    <location>
        <position position="317"/>
    </location>
</feature>
<feature type="binding site" evidence="12">
    <location>
        <position position="184"/>
    </location>
    <ligand>
        <name>FMN</name>
        <dbReference type="ChEBI" id="CHEBI:58210"/>
    </ligand>
</feature>
<feature type="domain" description="DUS-like FMN-binding" evidence="13">
    <location>
        <begin position="20"/>
        <end position="289"/>
    </location>
</feature>
<dbReference type="InterPro" id="IPR042270">
    <property type="entry name" value="DusC_C"/>
</dbReference>
<keyword evidence="12" id="KW-0547">Nucleotide-binding</keyword>